<dbReference type="Proteomes" id="UP000657918">
    <property type="component" value="Unassembled WGS sequence"/>
</dbReference>
<dbReference type="AntiFam" id="ANF00012">
    <property type="entry name" value="tRNA translation"/>
</dbReference>
<dbReference type="OrthoDB" id="1733879at2759"/>
<evidence type="ECO:0000313" key="2">
    <source>
        <dbReference type="Proteomes" id="UP000657918"/>
    </source>
</evidence>
<dbReference type="AlphaFoldDB" id="A0A835N8P7"/>
<accession>A0A835N8P7</accession>
<sequence>MRKETEPSERAKQNAVSVDRTRDLQIFSLTLSQLSYPRYLLDNTAVFKVKISEKYYHGVCVKMTDIFSSYAF</sequence>
<comment type="caution">
    <text evidence="1">The sequence shown here is derived from an EMBL/GenBank/DDBJ whole genome shotgun (WGS) entry which is preliminary data.</text>
</comment>
<protein>
    <submittedName>
        <fullName evidence="1">Uncharacterized protein</fullName>
    </submittedName>
</protein>
<evidence type="ECO:0000313" key="1">
    <source>
        <dbReference type="EMBL" id="KAF9688195.1"/>
    </source>
</evidence>
<gene>
    <name evidence="1" type="ORF">SADUNF_Sadunf02G0171800</name>
</gene>
<keyword evidence="2" id="KW-1185">Reference proteome</keyword>
<name>A0A835N8P7_9ROSI</name>
<organism evidence="1 2">
    <name type="scientific">Salix dunnii</name>
    <dbReference type="NCBI Taxonomy" id="1413687"/>
    <lineage>
        <taxon>Eukaryota</taxon>
        <taxon>Viridiplantae</taxon>
        <taxon>Streptophyta</taxon>
        <taxon>Embryophyta</taxon>
        <taxon>Tracheophyta</taxon>
        <taxon>Spermatophyta</taxon>
        <taxon>Magnoliopsida</taxon>
        <taxon>eudicotyledons</taxon>
        <taxon>Gunneridae</taxon>
        <taxon>Pentapetalae</taxon>
        <taxon>rosids</taxon>
        <taxon>fabids</taxon>
        <taxon>Malpighiales</taxon>
        <taxon>Salicaceae</taxon>
        <taxon>Saliceae</taxon>
        <taxon>Salix</taxon>
    </lineage>
</organism>
<reference evidence="1 2" key="1">
    <citation type="submission" date="2020-10" db="EMBL/GenBank/DDBJ databases">
        <title>Plant Genome Project.</title>
        <authorList>
            <person name="Zhang R.-G."/>
        </authorList>
    </citation>
    <scope>NUCLEOTIDE SEQUENCE [LARGE SCALE GENOMIC DNA]</scope>
    <source>
        <strain evidence="1">FAFU-HL-1</strain>
        <tissue evidence="1">Leaf</tissue>
    </source>
</reference>
<dbReference type="EMBL" id="JADGMS010000002">
    <property type="protein sequence ID" value="KAF9688195.1"/>
    <property type="molecule type" value="Genomic_DNA"/>
</dbReference>
<proteinExistence type="predicted"/>